<protein>
    <recommendedName>
        <fullName evidence="4">DUF1570 domain-containing protein</fullName>
    </recommendedName>
</protein>
<reference evidence="3" key="1">
    <citation type="submission" date="2017-04" db="EMBL/GenBank/DDBJ databases">
        <authorList>
            <person name="Varghese N."/>
            <person name="Submissions S."/>
        </authorList>
    </citation>
    <scope>NUCLEOTIDE SEQUENCE [LARGE SCALE GENOMIC DNA]</scope>
</reference>
<evidence type="ECO:0000313" key="3">
    <source>
        <dbReference type="Proteomes" id="UP000194420"/>
    </source>
</evidence>
<dbReference type="AlphaFoldDB" id="A0A1Y6EA96"/>
<dbReference type="OrthoDB" id="5523615at2"/>
<accession>A0A1Y6EA96</accession>
<dbReference type="SUPFAM" id="SSF48452">
    <property type="entry name" value="TPR-like"/>
    <property type="match status" value="1"/>
</dbReference>
<organism evidence="2 3">
    <name type="scientific">Altererythrobacter xiamenensis</name>
    <dbReference type="NCBI Taxonomy" id="1316679"/>
    <lineage>
        <taxon>Bacteria</taxon>
        <taxon>Pseudomonadati</taxon>
        <taxon>Pseudomonadota</taxon>
        <taxon>Alphaproteobacteria</taxon>
        <taxon>Sphingomonadales</taxon>
        <taxon>Erythrobacteraceae</taxon>
        <taxon>Altererythrobacter</taxon>
    </lineage>
</organism>
<proteinExistence type="predicted"/>
<feature type="signal peptide" evidence="1">
    <location>
        <begin position="1"/>
        <end position="22"/>
    </location>
</feature>
<dbReference type="InterPro" id="IPR011990">
    <property type="entry name" value="TPR-like_helical_dom_sf"/>
</dbReference>
<gene>
    <name evidence="2" type="ORF">SAMN06297468_0294</name>
</gene>
<evidence type="ECO:0000256" key="1">
    <source>
        <dbReference type="SAM" id="SignalP"/>
    </source>
</evidence>
<dbReference type="EMBL" id="FXWG01000001">
    <property type="protein sequence ID" value="SMQ59507.1"/>
    <property type="molecule type" value="Genomic_DNA"/>
</dbReference>
<evidence type="ECO:0008006" key="4">
    <source>
        <dbReference type="Google" id="ProtNLM"/>
    </source>
</evidence>
<sequence>MKKLSKYWFVFLAMFIAAPGHAETWYRADTHHFTIFSDGQEKQLEEFAHEAEKFDALMRLAFQVRPEADPAKLNIYLVSSADDVQKLVDMNNIAGIYFARTDGSFAISNRQKTRSRDRLSGKRTLFHEYAHHFMFNNLHVPAPAWLVEGFAEFVATAEFKKNGEWYFGKPAFHRAAEIEYAPRIPIDLLLTVRPSQIKGDGASAFYGWSWALTHMLYLESPEAGKQVDRYLRRINRGETSLDAARAEFGDLDELEKELRGYVKGRMTFKKSNLALPYRDDVQVTRLSEAESATLALKLRRLGGADLAETRDALTAATASGDAEAWYQLGRAEYDLALSADSAADAEETSPDFSAARAALKNALAADAEHVHANVLMGELEIARLESMDQPYVEEEWKNARRYISKAAELSPRDPYALFALAQSYSRRGHRDAVVSPSLKTAFERAPESREIRFAYAIDLANNGQFEAAIQLLSILANDPHGGDAGRDAIRRIEAMRDGSTILATDIAPVIGETSDEAD</sequence>
<dbReference type="Gene3D" id="1.25.40.10">
    <property type="entry name" value="Tetratricopeptide repeat domain"/>
    <property type="match status" value="1"/>
</dbReference>
<name>A0A1Y6EA96_9SPHN</name>
<keyword evidence="3" id="KW-1185">Reference proteome</keyword>
<keyword evidence="1" id="KW-0732">Signal</keyword>
<evidence type="ECO:0000313" key="2">
    <source>
        <dbReference type="EMBL" id="SMQ59507.1"/>
    </source>
</evidence>
<dbReference type="RefSeq" id="WP_086436265.1">
    <property type="nucleotide sequence ID" value="NZ_FXWG01000001.1"/>
</dbReference>
<feature type="chain" id="PRO_5012079828" description="DUF1570 domain-containing protein" evidence="1">
    <location>
        <begin position="23"/>
        <end position="518"/>
    </location>
</feature>
<dbReference type="Proteomes" id="UP000194420">
    <property type="component" value="Unassembled WGS sequence"/>
</dbReference>